<sequence>MASAPTKHLLHLEIKFQTAFDTLCAAFWTQIESRQKHPTLTLAGTTEASGFVPTSCSSSRLRAKMSKYPTQPAPVESLLAELTHGGTLPDRDLADLT</sequence>
<keyword evidence="2" id="KW-1185">Reference proteome</keyword>
<evidence type="ECO:0000313" key="1">
    <source>
        <dbReference type="EMBL" id="CAH2247598.1"/>
    </source>
</evidence>
<proteinExistence type="predicted"/>
<organism evidence="1 2">
    <name type="scientific">Pelobates cultripes</name>
    <name type="common">Western spadefoot toad</name>
    <dbReference type="NCBI Taxonomy" id="61616"/>
    <lineage>
        <taxon>Eukaryota</taxon>
        <taxon>Metazoa</taxon>
        <taxon>Chordata</taxon>
        <taxon>Craniata</taxon>
        <taxon>Vertebrata</taxon>
        <taxon>Euteleostomi</taxon>
        <taxon>Amphibia</taxon>
        <taxon>Batrachia</taxon>
        <taxon>Anura</taxon>
        <taxon>Pelobatoidea</taxon>
        <taxon>Pelobatidae</taxon>
        <taxon>Pelobates</taxon>
    </lineage>
</organism>
<dbReference type="Proteomes" id="UP001295444">
    <property type="component" value="Chromosome 02"/>
</dbReference>
<dbReference type="AlphaFoldDB" id="A0AAD1RBY3"/>
<reference evidence="1" key="1">
    <citation type="submission" date="2022-03" db="EMBL/GenBank/DDBJ databases">
        <authorList>
            <person name="Alioto T."/>
            <person name="Alioto T."/>
            <person name="Gomez Garrido J."/>
        </authorList>
    </citation>
    <scope>NUCLEOTIDE SEQUENCE</scope>
</reference>
<accession>A0AAD1RBY3</accession>
<dbReference type="EMBL" id="OW240913">
    <property type="protein sequence ID" value="CAH2247598.1"/>
    <property type="molecule type" value="Genomic_DNA"/>
</dbReference>
<evidence type="ECO:0000313" key="2">
    <source>
        <dbReference type="Proteomes" id="UP001295444"/>
    </source>
</evidence>
<gene>
    <name evidence="1" type="ORF">PECUL_23A008207</name>
</gene>
<name>A0AAD1RBY3_PELCU</name>
<protein>
    <submittedName>
        <fullName evidence="1">Uncharacterized protein</fullName>
    </submittedName>
</protein>